<accession>A0A841ZS13</accession>
<evidence type="ECO:0000313" key="2">
    <source>
        <dbReference type="Proteomes" id="UP000559885"/>
    </source>
</evidence>
<evidence type="ECO:0000313" key="1">
    <source>
        <dbReference type="EMBL" id="MBC1521401.1"/>
    </source>
</evidence>
<dbReference type="AlphaFoldDB" id="A0A841ZS13"/>
<dbReference type="EMBL" id="JAARRM010000002">
    <property type="protein sequence ID" value="MBC1521401.1"/>
    <property type="molecule type" value="Genomic_DNA"/>
</dbReference>
<dbReference type="Proteomes" id="UP000559885">
    <property type="component" value="Unassembled WGS sequence"/>
</dbReference>
<comment type="caution">
    <text evidence="1">The sequence shown here is derived from an EMBL/GenBank/DDBJ whole genome shotgun (WGS) entry which is preliminary data.</text>
</comment>
<organism evidence="1 2">
    <name type="scientific">Listeria aquatica</name>
    <dbReference type="NCBI Taxonomy" id="1494960"/>
    <lineage>
        <taxon>Bacteria</taxon>
        <taxon>Bacillati</taxon>
        <taxon>Bacillota</taxon>
        <taxon>Bacilli</taxon>
        <taxon>Bacillales</taxon>
        <taxon>Listeriaceae</taxon>
        <taxon>Listeria</taxon>
    </lineage>
</organism>
<reference evidence="1 2" key="1">
    <citation type="submission" date="2020-03" db="EMBL/GenBank/DDBJ databases">
        <title>Soil Listeria distribution.</title>
        <authorList>
            <person name="Liao J."/>
            <person name="Wiedmann M."/>
        </authorList>
    </citation>
    <scope>NUCLEOTIDE SEQUENCE [LARGE SCALE GENOMIC DNA]</scope>
    <source>
        <strain evidence="1 2">FSL L7-1507</strain>
    </source>
</reference>
<gene>
    <name evidence="1" type="ORF">HB912_07050</name>
</gene>
<sequence length="82" mass="9252">MTYDEFVNLLTNLDGDTPFMKTLQIRMTSKKDLPEYLHAEKTRQNLVMAERGYFKQAGTTDDGLYSLLKGEAKGVENCDKGG</sequence>
<protein>
    <submittedName>
        <fullName evidence="1">Uncharacterized protein</fullName>
    </submittedName>
</protein>
<proteinExistence type="predicted"/>
<name>A0A841ZS13_9LIST</name>